<keyword evidence="2" id="KW-1133">Transmembrane helix</keyword>
<sequence length="202" mass="22985">MERLPFSELLKTIIGLFFVFVGSTVVAIQCQNKKKERKLNFVQVSSNRSLDYKKNGEMVVRVEHSQRISVHGSDADEEFRLPATNRLERSQVNTLQRTEITQLTDSMNIKKTQESQLSSDGTQKQSEANSGRNKKGIKRMSAILKGEKESSRLGKKKPIFIPNKDRPKENPEHDHREKTALIKSATKDENPADIIECSTQVM</sequence>
<feature type="compositionally biased region" description="Polar residues" evidence="1">
    <location>
        <begin position="103"/>
        <end position="131"/>
    </location>
</feature>
<proteinExistence type="predicted"/>
<reference evidence="3" key="2">
    <citation type="submission" date="2020-09" db="EMBL/GenBank/DDBJ databases">
        <authorList>
            <person name="Kikuchi T."/>
        </authorList>
    </citation>
    <scope>NUCLEOTIDE SEQUENCE</scope>
    <source>
        <strain evidence="3">Ka4C1</strain>
    </source>
</reference>
<dbReference type="Proteomes" id="UP000095284">
    <property type="component" value="Unplaced"/>
</dbReference>
<gene>
    <name evidence="3" type="ORF">BXYJ_LOCUS12542</name>
</gene>
<evidence type="ECO:0000313" key="5">
    <source>
        <dbReference type="Proteomes" id="UP000659654"/>
    </source>
</evidence>
<organism evidence="4 6">
    <name type="scientific">Bursaphelenchus xylophilus</name>
    <name type="common">Pinewood nematode worm</name>
    <name type="synonym">Aphelenchoides xylophilus</name>
    <dbReference type="NCBI Taxonomy" id="6326"/>
    <lineage>
        <taxon>Eukaryota</taxon>
        <taxon>Metazoa</taxon>
        <taxon>Ecdysozoa</taxon>
        <taxon>Nematoda</taxon>
        <taxon>Chromadorea</taxon>
        <taxon>Rhabditida</taxon>
        <taxon>Tylenchina</taxon>
        <taxon>Tylenchomorpha</taxon>
        <taxon>Aphelenchoidea</taxon>
        <taxon>Aphelenchoididae</taxon>
        <taxon>Bursaphelenchus</taxon>
    </lineage>
</organism>
<dbReference type="Proteomes" id="UP000582659">
    <property type="component" value="Unassembled WGS sequence"/>
</dbReference>
<evidence type="ECO:0000256" key="2">
    <source>
        <dbReference type="SAM" id="Phobius"/>
    </source>
</evidence>
<dbReference type="WBParaSite" id="BXY_0833100.1">
    <property type="protein sequence ID" value="BXY_0833100.1"/>
    <property type="gene ID" value="BXY_0833100"/>
</dbReference>
<keyword evidence="2" id="KW-0472">Membrane</keyword>
<dbReference type="EMBL" id="CAJFCV020000005">
    <property type="protein sequence ID" value="CAG9124937.1"/>
    <property type="molecule type" value="Genomic_DNA"/>
</dbReference>
<accession>A0A1I7S5P6</accession>
<dbReference type="EMBL" id="CAJFDI010000005">
    <property type="protein sequence ID" value="CAD5232451.1"/>
    <property type="molecule type" value="Genomic_DNA"/>
</dbReference>
<dbReference type="Proteomes" id="UP000659654">
    <property type="component" value="Unassembled WGS sequence"/>
</dbReference>
<feature type="transmembrane region" description="Helical" evidence="2">
    <location>
        <begin position="12"/>
        <end position="30"/>
    </location>
</feature>
<evidence type="ECO:0000313" key="6">
    <source>
        <dbReference type="WBParaSite" id="BXY_0833100.1"/>
    </source>
</evidence>
<dbReference type="AlphaFoldDB" id="A0A1I7S5P6"/>
<evidence type="ECO:0000256" key="1">
    <source>
        <dbReference type="SAM" id="MobiDB-lite"/>
    </source>
</evidence>
<evidence type="ECO:0000313" key="4">
    <source>
        <dbReference type="Proteomes" id="UP000095284"/>
    </source>
</evidence>
<protein>
    <submittedName>
        <fullName evidence="3">(pine wood nematode) hypothetical protein</fullName>
    </submittedName>
</protein>
<feature type="compositionally biased region" description="Basic and acidic residues" evidence="1">
    <location>
        <begin position="163"/>
        <end position="190"/>
    </location>
</feature>
<keyword evidence="5" id="KW-1185">Reference proteome</keyword>
<name>A0A1I7S5P6_BURXY</name>
<evidence type="ECO:0000313" key="3">
    <source>
        <dbReference type="EMBL" id="CAD5232451.1"/>
    </source>
</evidence>
<reference evidence="6" key="1">
    <citation type="submission" date="2016-11" db="UniProtKB">
        <authorList>
            <consortium name="WormBaseParasite"/>
        </authorList>
    </citation>
    <scope>IDENTIFICATION</scope>
</reference>
<feature type="region of interest" description="Disordered" evidence="1">
    <location>
        <begin position="103"/>
        <end position="202"/>
    </location>
</feature>
<keyword evidence="2" id="KW-0812">Transmembrane</keyword>